<evidence type="ECO:0000313" key="1">
    <source>
        <dbReference type="EMBL" id="MBY5958013.1"/>
    </source>
</evidence>
<dbReference type="EMBL" id="JAHVHU010000007">
    <property type="protein sequence ID" value="MBY5958013.1"/>
    <property type="molecule type" value="Genomic_DNA"/>
</dbReference>
<sequence>MGVQLLLNKDDPWKLPANQLDKISRILTSLDTIYTLEPFRQIPRYRYHALKGDLQDDHSVS</sequence>
<accession>A0A953HNT9</accession>
<dbReference type="Gene3D" id="3.30.2310.20">
    <property type="entry name" value="RelE-like"/>
    <property type="match status" value="1"/>
</dbReference>
<dbReference type="InterPro" id="IPR035093">
    <property type="entry name" value="RelE/ParE_toxin_dom_sf"/>
</dbReference>
<evidence type="ECO:0000313" key="2">
    <source>
        <dbReference type="Proteomes" id="UP000753961"/>
    </source>
</evidence>
<organism evidence="1 2">
    <name type="scientific">Membranihabitans marinus</name>
    <dbReference type="NCBI Taxonomy" id="1227546"/>
    <lineage>
        <taxon>Bacteria</taxon>
        <taxon>Pseudomonadati</taxon>
        <taxon>Bacteroidota</taxon>
        <taxon>Saprospiria</taxon>
        <taxon>Saprospirales</taxon>
        <taxon>Saprospiraceae</taxon>
        <taxon>Membranihabitans</taxon>
    </lineage>
</organism>
<gene>
    <name evidence="1" type="ORF">KUV50_07725</name>
</gene>
<protein>
    <submittedName>
        <fullName evidence="1">Uncharacterized protein</fullName>
    </submittedName>
</protein>
<proteinExistence type="predicted"/>
<keyword evidence="2" id="KW-1185">Reference proteome</keyword>
<dbReference type="Proteomes" id="UP000753961">
    <property type="component" value="Unassembled WGS sequence"/>
</dbReference>
<reference evidence="1" key="1">
    <citation type="submission" date="2021-06" db="EMBL/GenBank/DDBJ databases">
        <title>44 bacteria genomes isolated from Dapeng, Shenzhen.</title>
        <authorList>
            <person name="Zheng W."/>
            <person name="Yu S."/>
            <person name="Huang Y."/>
        </authorList>
    </citation>
    <scope>NUCLEOTIDE SEQUENCE</scope>
    <source>
        <strain evidence="1">DP5N28-2</strain>
    </source>
</reference>
<name>A0A953HNT9_9BACT</name>
<dbReference type="AlphaFoldDB" id="A0A953HNT9"/>
<dbReference type="RefSeq" id="WP_222579549.1">
    <property type="nucleotide sequence ID" value="NZ_JAHVHU010000007.1"/>
</dbReference>
<comment type="caution">
    <text evidence="1">The sequence shown here is derived from an EMBL/GenBank/DDBJ whole genome shotgun (WGS) entry which is preliminary data.</text>
</comment>